<keyword evidence="4" id="KW-0249">Electron transport</keyword>
<reference evidence="9" key="1">
    <citation type="submission" date="2023-07" db="EMBL/GenBank/DDBJ databases">
        <authorList>
            <person name="Kim M."/>
        </authorList>
    </citation>
    <scope>NUCLEOTIDE SEQUENCE</scope>
    <source>
        <strain evidence="9">BIUV-7</strain>
    </source>
</reference>
<dbReference type="InterPro" id="IPR009056">
    <property type="entry name" value="Cyt_c-like_dom"/>
</dbReference>
<dbReference type="Gene3D" id="1.10.760.10">
    <property type="entry name" value="Cytochrome c-like domain"/>
    <property type="match status" value="1"/>
</dbReference>
<evidence type="ECO:0000313" key="9">
    <source>
        <dbReference type="EMBL" id="MDO6416867.1"/>
    </source>
</evidence>
<evidence type="ECO:0000313" key="10">
    <source>
        <dbReference type="Proteomes" id="UP001169764"/>
    </source>
</evidence>
<evidence type="ECO:0000256" key="3">
    <source>
        <dbReference type="ARBA" id="ARBA00022723"/>
    </source>
</evidence>
<dbReference type="PRINTS" id="PR00604">
    <property type="entry name" value="CYTCHRMECIAB"/>
</dbReference>
<gene>
    <name evidence="9" type="ORF">Q4F19_20960</name>
</gene>
<keyword evidence="10" id="KW-1185">Reference proteome</keyword>
<evidence type="ECO:0000256" key="2">
    <source>
        <dbReference type="ARBA" id="ARBA00022617"/>
    </source>
</evidence>
<dbReference type="PROSITE" id="PS51007">
    <property type="entry name" value="CYTC"/>
    <property type="match status" value="1"/>
</dbReference>
<protein>
    <submittedName>
        <fullName evidence="9">Cytochrome c family protein</fullName>
    </submittedName>
</protein>
<feature type="compositionally biased region" description="Low complexity" evidence="7">
    <location>
        <begin position="177"/>
        <end position="205"/>
    </location>
</feature>
<dbReference type="EMBL" id="JAUOTP010000012">
    <property type="protein sequence ID" value="MDO6416867.1"/>
    <property type="molecule type" value="Genomic_DNA"/>
</dbReference>
<organism evidence="9 10">
    <name type="scientific">Sphingomonas natans</name>
    <dbReference type="NCBI Taxonomy" id="3063330"/>
    <lineage>
        <taxon>Bacteria</taxon>
        <taxon>Pseudomonadati</taxon>
        <taxon>Pseudomonadota</taxon>
        <taxon>Alphaproteobacteria</taxon>
        <taxon>Sphingomonadales</taxon>
        <taxon>Sphingomonadaceae</taxon>
        <taxon>Sphingomonas</taxon>
    </lineage>
</organism>
<keyword evidence="1" id="KW-0813">Transport</keyword>
<name>A0ABT8YEV6_9SPHN</name>
<dbReference type="RefSeq" id="WP_303546768.1">
    <property type="nucleotide sequence ID" value="NZ_JAUOTP010000012.1"/>
</dbReference>
<keyword evidence="5 6" id="KW-0408">Iron</keyword>
<sequence length="242" mass="24516">MNDRGNTIAGWVLAAGIAALGLTIVTGEHFMAERPEKMGYEVTGVEAEAGAGAAAAEKPFAFYMAAGDPQKGADVFKKCTACHNADKGGANALGPNLWNAVGEAIGQGAGGFAFSDALKSKGGSWNFEELNKWLTSPKAYAPGTKMTFAGLSKPEDRANVIAYLNQQNDKPQPLPAAPAAGASDTAPAAAAQEGAPKGAEQEGAQKAANEPVQTEAQAAKQPKGNVAGDAAPATSGTSDKQK</sequence>
<dbReference type="Proteomes" id="UP001169764">
    <property type="component" value="Unassembled WGS sequence"/>
</dbReference>
<evidence type="ECO:0000259" key="8">
    <source>
        <dbReference type="PROSITE" id="PS51007"/>
    </source>
</evidence>
<evidence type="ECO:0000256" key="6">
    <source>
        <dbReference type="PROSITE-ProRule" id="PRU00433"/>
    </source>
</evidence>
<keyword evidence="2 6" id="KW-0349">Heme</keyword>
<dbReference type="InterPro" id="IPR002327">
    <property type="entry name" value="Cyt_c_1A/1B"/>
</dbReference>
<evidence type="ECO:0000256" key="1">
    <source>
        <dbReference type="ARBA" id="ARBA00022448"/>
    </source>
</evidence>
<evidence type="ECO:0000256" key="7">
    <source>
        <dbReference type="SAM" id="MobiDB-lite"/>
    </source>
</evidence>
<dbReference type="Pfam" id="PF00034">
    <property type="entry name" value="Cytochrom_C"/>
    <property type="match status" value="1"/>
</dbReference>
<proteinExistence type="predicted"/>
<evidence type="ECO:0000256" key="4">
    <source>
        <dbReference type="ARBA" id="ARBA00022982"/>
    </source>
</evidence>
<accession>A0ABT8YEV6</accession>
<dbReference type="InterPro" id="IPR036909">
    <property type="entry name" value="Cyt_c-like_dom_sf"/>
</dbReference>
<feature type="region of interest" description="Disordered" evidence="7">
    <location>
        <begin position="168"/>
        <end position="242"/>
    </location>
</feature>
<dbReference type="SUPFAM" id="SSF46626">
    <property type="entry name" value="Cytochrome c"/>
    <property type="match status" value="1"/>
</dbReference>
<evidence type="ECO:0000256" key="5">
    <source>
        <dbReference type="ARBA" id="ARBA00023004"/>
    </source>
</evidence>
<comment type="caution">
    <text evidence="9">The sequence shown here is derived from an EMBL/GenBank/DDBJ whole genome shotgun (WGS) entry which is preliminary data.</text>
</comment>
<dbReference type="PANTHER" id="PTHR11961">
    <property type="entry name" value="CYTOCHROME C"/>
    <property type="match status" value="1"/>
</dbReference>
<feature type="domain" description="Cytochrome c" evidence="8">
    <location>
        <begin position="67"/>
        <end position="168"/>
    </location>
</feature>
<keyword evidence="3 6" id="KW-0479">Metal-binding</keyword>